<dbReference type="PROSITE" id="PS51459">
    <property type="entry name" value="FIDO"/>
    <property type="match status" value="1"/>
</dbReference>
<dbReference type="AlphaFoldDB" id="A0A7W3YBM0"/>
<dbReference type="InterPro" id="IPR003812">
    <property type="entry name" value="Fido"/>
</dbReference>
<reference evidence="4 5" key="1">
    <citation type="submission" date="2020-07" db="EMBL/GenBank/DDBJ databases">
        <title>Description of Limosilactobacillus balticus sp. nov., Limosilactobacillus agrestis sp. nov., Limosilactobacillus albertensis sp. nov., Limosilactobacillus rudii sp. nov., Limosilactobacillus fastidiosus sp. nov., five novel Limosilactobacillus species isolated from the vertebrate gastrointestinal tract, and proposal of 6 subspecies of Limosilactobacillus reuteri adapted to the gastrointestinal tract of specific vertebrate hosts.</title>
        <authorList>
            <person name="Li F."/>
            <person name="Cheng C."/>
            <person name="Zheng J."/>
            <person name="Quevedo R.M."/>
            <person name="Li J."/>
            <person name="Roos S."/>
            <person name="Gaenzle M.G."/>
            <person name="Walter J."/>
        </authorList>
    </citation>
    <scope>NUCLEOTIDE SEQUENCE [LARGE SCALE GENOMIC DNA]</scope>
    <source>
        <strain evidence="3 4">WF-MA3-C</strain>
        <strain evidence="2 5">WF-MO7-1</strain>
    </source>
</reference>
<dbReference type="Proteomes" id="UP000544052">
    <property type="component" value="Unassembled WGS sequence"/>
</dbReference>
<dbReference type="EMBL" id="JACIUY010000042">
    <property type="protein sequence ID" value="MBB1085428.1"/>
    <property type="molecule type" value="Genomic_DNA"/>
</dbReference>
<gene>
    <name evidence="3" type="ORF">H5R63_01175</name>
    <name evidence="2" type="ORF">H5R64_05185</name>
</gene>
<evidence type="ECO:0000313" key="2">
    <source>
        <dbReference type="EMBL" id="MBB1063156.1"/>
    </source>
</evidence>
<proteinExistence type="predicted"/>
<dbReference type="InterPro" id="IPR036597">
    <property type="entry name" value="Fido-like_dom_sf"/>
</dbReference>
<sequence length="272" mass="30747">MDNTRLAHLVASIGSLNGYGSSIAQTKKALDTGNVQYLKQGTEDSNIFKDAVAGIDAIKEIGFNEDGIIAVNKAFVNSEEEDPILPGHLRNTLYNTDDNIAITVDEHSQKAYIPKGIVTREDLKKIVDNFKNSKQTRFDGLRVFAQLSKLQPFQDGNKRTALIAANAALDIWSDEHYLVLPFNDLDKAEFSINLMRYYDAKTPDKENEYLKRMNSFLPGFNELNYNKSIEKAKSLKNVKTKPLFRDKKVKTQKADYSDLDNSLFNHSRGIHH</sequence>
<evidence type="ECO:0000313" key="4">
    <source>
        <dbReference type="Proteomes" id="UP000518255"/>
    </source>
</evidence>
<evidence type="ECO:0000313" key="5">
    <source>
        <dbReference type="Proteomes" id="UP000544052"/>
    </source>
</evidence>
<dbReference type="EMBL" id="JACIUZ010000036">
    <property type="protein sequence ID" value="MBB1063156.1"/>
    <property type="molecule type" value="Genomic_DNA"/>
</dbReference>
<organism evidence="3 4">
    <name type="scientific">Limosilactobacillus fastidiosus</name>
    <dbReference type="NCBI Taxonomy" id="2759855"/>
    <lineage>
        <taxon>Bacteria</taxon>
        <taxon>Bacillati</taxon>
        <taxon>Bacillota</taxon>
        <taxon>Bacilli</taxon>
        <taxon>Lactobacillales</taxon>
        <taxon>Lactobacillaceae</taxon>
        <taxon>Limosilactobacillus</taxon>
    </lineage>
</organism>
<dbReference type="Gene3D" id="1.10.3290.10">
    <property type="entry name" value="Fido-like domain"/>
    <property type="match status" value="1"/>
</dbReference>
<comment type="caution">
    <text evidence="3">The sequence shown here is derived from an EMBL/GenBank/DDBJ whole genome shotgun (WGS) entry which is preliminary data.</text>
</comment>
<dbReference type="Proteomes" id="UP000518255">
    <property type="component" value="Unassembled WGS sequence"/>
</dbReference>
<dbReference type="Pfam" id="PF02661">
    <property type="entry name" value="Fic"/>
    <property type="match status" value="1"/>
</dbReference>
<dbReference type="SUPFAM" id="SSF140931">
    <property type="entry name" value="Fic-like"/>
    <property type="match status" value="1"/>
</dbReference>
<name>A0A7W3YBM0_9LACO</name>
<keyword evidence="5" id="KW-1185">Reference proteome</keyword>
<protein>
    <submittedName>
        <fullName evidence="3">Fic family protein</fullName>
    </submittedName>
</protein>
<accession>A0A7W3YBM0</accession>
<evidence type="ECO:0000313" key="3">
    <source>
        <dbReference type="EMBL" id="MBB1085428.1"/>
    </source>
</evidence>
<evidence type="ECO:0000259" key="1">
    <source>
        <dbReference type="PROSITE" id="PS51459"/>
    </source>
</evidence>
<dbReference type="RefSeq" id="WP_182580264.1">
    <property type="nucleotide sequence ID" value="NZ_JACIUY010000042.1"/>
</dbReference>
<feature type="domain" description="Fido" evidence="1">
    <location>
        <begin position="63"/>
        <end position="212"/>
    </location>
</feature>